<proteinExistence type="inferred from homology"/>
<dbReference type="NCBIfam" id="TIGR00197">
    <property type="entry name" value="yjeF_nterm"/>
    <property type="match status" value="1"/>
</dbReference>
<evidence type="ECO:0000256" key="8">
    <source>
        <dbReference type="ARBA" id="ARBA00022857"/>
    </source>
</evidence>
<evidence type="ECO:0000256" key="4">
    <source>
        <dbReference type="ARBA" id="ARBA00009524"/>
    </source>
</evidence>
<dbReference type="InterPro" id="IPR029056">
    <property type="entry name" value="Ribokinase-like"/>
</dbReference>
<keyword evidence="8 17" id="KW-0521">NADP</keyword>
<keyword evidence="13" id="KW-0511">Multifunctional enzyme</keyword>
<dbReference type="EC" id="4.2.1.136" evidence="19"/>
<protein>
    <recommendedName>
        <fullName evidence="19">Bifunctional NAD(P)H-hydrate repair enzyme</fullName>
    </recommendedName>
    <alternativeName>
        <fullName evidence="19">Nicotinamide nucleotide repair protein</fullName>
    </alternativeName>
    <domain>
        <recommendedName>
            <fullName evidence="19">ADP-dependent (S)-NAD(P)H-hydrate dehydratase</fullName>
            <ecNumber evidence="19">4.2.1.136</ecNumber>
        </recommendedName>
        <alternativeName>
            <fullName evidence="19">ADP-dependent NAD(P)HX dehydratase</fullName>
        </alternativeName>
    </domain>
    <domain>
        <recommendedName>
            <fullName evidence="19">NAD(P)H-hydrate epimerase</fullName>
            <ecNumber evidence="19">5.1.99.6</ecNumber>
        </recommendedName>
    </domain>
</protein>
<feature type="binding site" evidence="18">
    <location>
        <begin position="57"/>
        <end position="61"/>
    </location>
    <ligand>
        <name>(6S)-NADPHX</name>
        <dbReference type="ChEBI" id="CHEBI:64076"/>
    </ligand>
</feature>
<feature type="binding site" evidence="18">
    <location>
        <position position="58"/>
    </location>
    <ligand>
        <name>K(+)</name>
        <dbReference type="ChEBI" id="CHEBI:29103"/>
    </ligand>
</feature>
<dbReference type="Proteomes" id="UP000308230">
    <property type="component" value="Unassembled WGS sequence"/>
</dbReference>
<dbReference type="SUPFAM" id="SSF64153">
    <property type="entry name" value="YjeF N-terminal domain-like"/>
    <property type="match status" value="1"/>
</dbReference>
<evidence type="ECO:0000313" key="22">
    <source>
        <dbReference type="EMBL" id="TLS34904.1"/>
    </source>
</evidence>
<comment type="function">
    <text evidence="17">Catalyzes the dehydration of the S-form of NAD(P)HX at the expense of ADP, which is converted to AMP. Together with NAD(P)HX epimerase, which catalyzes the epimerization of the S- and R-forms, the enzyme allows the repair of both epimers of NAD(P)HX, a damaged form of NAD(P)H that is a result of enzymatic or heat-dependent hydration.</text>
</comment>
<comment type="cofactor">
    <cofactor evidence="18 19">
        <name>K(+)</name>
        <dbReference type="ChEBI" id="CHEBI:29103"/>
    </cofactor>
    <text evidence="18 19">Binds 1 potassium ion per subunit.</text>
</comment>
<feature type="binding site" evidence="18">
    <location>
        <position position="163"/>
    </location>
    <ligand>
        <name>K(+)</name>
        <dbReference type="ChEBI" id="CHEBI:29103"/>
    </ligand>
</feature>
<feature type="domain" description="YjeF C-terminal" evidence="20">
    <location>
        <begin position="227"/>
        <end position="505"/>
    </location>
</feature>
<evidence type="ECO:0000256" key="14">
    <source>
        <dbReference type="ARBA" id="ARBA00025153"/>
    </source>
</evidence>
<organism evidence="22 23">
    <name type="scientific">Exobacillus caeni</name>
    <dbReference type="NCBI Taxonomy" id="2574798"/>
    <lineage>
        <taxon>Bacteria</taxon>
        <taxon>Bacillati</taxon>
        <taxon>Bacillota</taxon>
        <taxon>Bacilli</taxon>
        <taxon>Bacillales</taxon>
        <taxon>Guptibacillaceae</taxon>
        <taxon>Exobacillus</taxon>
    </lineage>
</organism>
<evidence type="ECO:0000256" key="17">
    <source>
        <dbReference type="HAMAP-Rule" id="MF_01965"/>
    </source>
</evidence>
<comment type="catalytic activity">
    <reaction evidence="2 18 19">
        <text>(6R)-NADPHX = (6S)-NADPHX</text>
        <dbReference type="Rhea" id="RHEA:32227"/>
        <dbReference type="ChEBI" id="CHEBI:64076"/>
        <dbReference type="ChEBI" id="CHEBI:64077"/>
        <dbReference type="EC" id="5.1.99.6"/>
    </reaction>
</comment>
<reference evidence="22 23" key="1">
    <citation type="submission" date="2019-04" db="EMBL/GenBank/DDBJ databases">
        <title>Bacillus caeni sp. nov., a bacterium isolated from mangrove sediment.</title>
        <authorList>
            <person name="Huang H."/>
            <person name="Mo K."/>
            <person name="Hu Y."/>
        </authorList>
    </citation>
    <scope>NUCLEOTIDE SEQUENCE [LARGE SCALE GENOMIC DNA]</scope>
    <source>
        <strain evidence="22 23">HB172195</strain>
    </source>
</reference>
<evidence type="ECO:0000256" key="16">
    <source>
        <dbReference type="ARBA" id="ARBA00049209"/>
    </source>
</evidence>
<evidence type="ECO:0000256" key="13">
    <source>
        <dbReference type="ARBA" id="ARBA00023268"/>
    </source>
</evidence>
<dbReference type="InterPro" id="IPR000631">
    <property type="entry name" value="CARKD"/>
</dbReference>
<dbReference type="EMBL" id="SWLG01000037">
    <property type="protein sequence ID" value="TLS34904.1"/>
    <property type="molecule type" value="Genomic_DNA"/>
</dbReference>
<keyword evidence="11 18" id="KW-0413">Isomerase</keyword>
<feature type="binding site" evidence="18">
    <location>
        <begin position="131"/>
        <end position="137"/>
    </location>
    <ligand>
        <name>(6S)-NADPHX</name>
        <dbReference type="ChEBI" id="CHEBI:64076"/>
    </ligand>
</feature>
<dbReference type="HAMAP" id="MF_01966">
    <property type="entry name" value="NADHX_epimerase"/>
    <property type="match status" value="1"/>
</dbReference>
<evidence type="ECO:0000256" key="15">
    <source>
        <dbReference type="ARBA" id="ARBA00048238"/>
    </source>
</evidence>
<keyword evidence="5 18" id="KW-0479">Metal-binding</keyword>
<comment type="cofactor">
    <cofactor evidence="17">
        <name>Mg(2+)</name>
        <dbReference type="ChEBI" id="CHEBI:18420"/>
    </cofactor>
</comment>
<dbReference type="InterPro" id="IPR004443">
    <property type="entry name" value="YjeF_N_dom"/>
</dbReference>
<feature type="binding site" evidence="17">
    <location>
        <position position="262"/>
    </location>
    <ligand>
        <name>(6S)-NADPHX</name>
        <dbReference type="ChEBI" id="CHEBI:64076"/>
    </ligand>
</feature>
<dbReference type="Gene3D" id="3.40.1190.20">
    <property type="match status" value="1"/>
</dbReference>
<comment type="similarity">
    <text evidence="4 19">In the C-terminal section; belongs to the NnrD/CARKD family.</text>
</comment>
<keyword evidence="23" id="KW-1185">Reference proteome</keyword>
<comment type="similarity">
    <text evidence="3 19">In the N-terminal section; belongs to the NnrE/AIBP family.</text>
</comment>
<dbReference type="OrthoDB" id="9806925at2"/>
<dbReference type="PANTHER" id="PTHR12592">
    <property type="entry name" value="ATP-DEPENDENT (S)-NAD(P)H-HYDRATE DEHYDRATASE FAMILY MEMBER"/>
    <property type="match status" value="1"/>
</dbReference>
<comment type="subunit">
    <text evidence="17">Homotetramer.</text>
</comment>
<evidence type="ECO:0000259" key="21">
    <source>
        <dbReference type="PROSITE" id="PS51385"/>
    </source>
</evidence>
<comment type="function">
    <text evidence="14 19">Bifunctional enzyme that catalyzes the epimerization of the S- and R-forms of NAD(P)HX and the dehydration of the S-form of NAD(P)HX at the expense of ADP, which is converted to AMP. This allows the repair of both epimers of NAD(P)HX, a damaged form of NAD(P)H that is a result of enzymatic or heat-dependent hydration.</text>
</comment>
<evidence type="ECO:0000259" key="20">
    <source>
        <dbReference type="PROSITE" id="PS51383"/>
    </source>
</evidence>
<dbReference type="GO" id="GO:0052855">
    <property type="term" value="F:ADP-dependent NAD(P)H-hydrate dehydratase activity"/>
    <property type="evidence" value="ECO:0007669"/>
    <property type="project" value="UniProtKB-UniRule"/>
</dbReference>
<evidence type="ECO:0000256" key="7">
    <source>
        <dbReference type="ARBA" id="ARBA00022840"/>
    </source>
</evidence>
<dbReference type="CDD" id="cd01171">
    <property type="entry name" value="YXKO-related"/>
    <property type="match status" value="1"/>
</dbReference>
<comment type="catalytic activity">
    <reaction evidence="16 17 19">
        <text>(6S)-NADPHX + ADP = AMP + phosphate + NADPH + H(+)</text>
        <dbReference type="Rhea" id="RHEA:32235"/>
        <dbReference type="ChEBI" id="CHEBI:15378"/>
        <dbReference type="ChEBI" id="CHEBI:43474"/>
        <dbReference type="ChEBI" id="CHEBI:57783"/>
        <dbReference type="ChEBI" id="CHEBI:64076"/>
        <dbReference type="ChEBI" id="CHEBI:456215"/>
        <dbReference type="ChEBI" id="CHEBI:456216"/>
        <dbReference type="EC" id="4.2.1.136"/>
    </reaction>
</comment>
<name>A0A5R9F3A4_9BACL</name>
<dbReference type="Pfam" id="PF03853">
    <property type="entry name" value="YjeF_N"/>
    <property type="match status" value="1"/>
</dbReference>
<evidence type="ECO:0000256" key="1">
    <source>
        <dbReference type="ARBA" id="ARBA00000013"/>
    </source>
</evidence>
<dbReference type="GO" id="GO:0052856">
    <property type="term" value="F:NAD(P)HX epimerase activity"/>
    <property type="evidence" value="ECO:0007669"/>
    <property type="project" value="UniProtKB-UniRule"/>
</dbReference>
<keyword evidence="12 17" id="KW-0456">Lyase</keyword>
<evidence type="ECO:0000256" key="18">
    <source>
        <dbReference type="HAMAP-Rule" id="MF_01966"/>
    </source>
</evidence>
<keyword evidence="9 18" id="KW-0630">Potassium</keyword>
<feature type="binding site" evidence="18">
    <location>
        <position position="127"/>
    </location>
    <ligand>
        <name>K(+)</name>
        <dbReference type="ChEBI" id="CHEBI:29103"/>
    </ligand>
</feature>
<comment type="similarity">
    <text evidence="17">Belongs to the NnrD/CARKD family.</text>
</comment>
<evidence type="ECO:0000256" key="5">
    <source>
        <dbReference type="ARBA" id="ARBA00022723"/>
    </source>
</evidence>
<dbReference type="GO" id="GO:0046872">
    <property type="term" value="F:metal ion binding"/>
    <property type="evidence" value="ECO:0007669"/>
    <property type="project" value="UniProtKB-UniRule"/>
</dbReference>
<feature type="domain" description="YjeF N-terminal" evidence="21">
    <location>
        <begin position="9"/>
        <end position="218"/>
    </location>
</feature>
<dbReference type="PROSITE" id="PS51385">
    <property type="entry name" value="YJEF_N"/>
    <property type="match status" value="1"/>
</dbReference>
<dbReference type="AlphaFoldDB" id="A0A5R9F3A4"/>
<feature type="binding site" evidence="17">
    <location>
        <position position="445"/>
    </location>
    <ligand>
        <name>(6S)-NADPHX</name>
        <dbReference type="ChEBI" id="CHEBI:64076"/>
    </ligand>
</feature>
<dbReference type="PIRSF" id="PIRSF017184">
    <property type="entry name" value="Nnr"/>
    <property type="match status" value="1"/>
</dbReference>
<dbReference type="PROSITE" id="PS01050">
    <property type="entry name" value="YJEF_C_2"/>
    <property type="match status" value="1"/>
</dbReference>
<evidence type="ECO:0000256" key="6">
    <source>
        <dbReference type="ARBA" id="ARBA00022741"/>
    </source>
</evidence>
<dbReference type="InterPro" id="IPR017953">
    <property type="entry name" value="Carbohydrate_kinase_pred_CS"/>
</dbReference>
<keyword evidence="6 17" id="KW-0547">Nucleotide-binding</keyword>
<feature type="binding site" evidence="18">
    <location>
        <position position="142"/>
    </location>
    <ligand>
        <name>(6S)-NADPHX</name>
        <dbReference type="ChEBI" id="CHEBI:64076"/>
    </ligand>
</feature>
<dbReference type="GO" id="GO:0110051">
    <property type="term" value="P:metabolite repair"/>
    <property type="evidence" value="ECO:0007669"/>
    <property type="project" value="TreeGrafter"/>
</dbReference>
<comment type="catalytic activity">
    <reaction evidence="1 18 19">
        <text>(6R)-NADHX = (6S)-NADHX</text>
        <dbReference type="Rhea" id="RHEA:32215"/>
        <dbReference type="ChEBI" id="CHEBI:64074"/>
        <dbReference type="ChEBI" id="CHEBI:64075"/>
        <dbReference type="EC" id="5.1.99.6"/>
    </reaction>
</comment>
<dbReference type="RefSeq" id="WP_138129682.1">
    <property type="nucleotide sequence ID" value="NZ_SWLG01000037.1"/>
</dbReference>
<accession>A0A5R9F3A4</accession>
<dbReference type="EC" id="5.1.99.6" evidence="19"/>
<comment type="caution">
    <text evidence="22">The sequence shown here is derived from an EMBL/GenBank/DDBJ whole genome shotgun (WGS) entry which is preliminary data.</text>
</comment>
<evidence type="ECO:0000256" key="2">
    <source>
        <dbReference type="ARBA" id="ARBA00000909"/>
    </source>
</evidence>
<feature type="binding site" evidence="17">
    <location>
        <position position="444"/>
    </location>
    <ligand>
        <name>AMP</name>
        <dbReference type="ChEBI" id="CHEBI:456215"/>
    </ligand>
</feature>
<keyword evidence="10 17" id="KW-0520">NAD</keyword>
<dbReference type="InterPro" id="IPR036652">
    <property type="entry name" value="YjeF_N_dom_sf"/>
</dbReference>
<sequence length="509" mass="54897">MRVVTAREMYEADRIAAEEIGLSGVTLMENAGHAICRKLEEWIVREERIAILVGAGNNGGDGFVVARILKSRGFKVDVWVAPNRDKIKGDAAEHRDIFLRAGYSPYYYETNEKEFYEHLPAYSVIIDCLLGIGIKGEIRSPYNEIISAVNKCSAKVIAVDLPSGVAADGTVPNGQEPIRANRTITLQYPKTGAFTFPAASYYGTISRVDIGIPPKAFRSDQVRLLWQEEAVKSTLPVRDPSSHKGSHGKGLIIGGSREMTGAPMMTAMAAYRAGAGLITVAVPDVILPVAAASMLEAMYKPMPSDEGSFSGSEMPDLEAYHAVAVGPGMGRGKGSAAIVKRLLEEDIPLLIDADGLFHLSSFLEMLERRNGITILTPHPGEMARLLNCSIGYVQSNRFEVSRDFAVKYGVFLVLKGPFTIVTTPNGEQFVNTTGNASLAKGGSGDVLAGTIFGFMLQDDKTQSAISNAVYVHGGIADNLVATAHSLMDVMATDIINGIPLFLRTFFQEV</sequence>
<dbReference type="GO" id="GO:0005524">
    <property type="term" value="F:ATP binding"/>
    <property type="evidence" value="ECO:0007669"/>
    <property type="project" value="UniProtKB-UniRule"/>
</dbReference>
<evidence type="ECO:0000256" key="10">
    <source>
        <dbReference type="ARBA" id="ARBA00023027"/>
    </source>
</evidence>
<evidence type="ECO:0000313" key="23">
    <source>
        <dbReference type="Proteomes" id="UP000308230"/>
    </source>
</evidence>
<dbReference type="GO" id="GO:0046496">
    <property type="term" value="P:nicotinamide nucleotide metabolic process"/>
    <property type="evidence" value="ECO:0007669"/>
    <property type="project" value="UniProtKB-UniRule"/>
</dbReference>
<feature type="binding site" evidence="17">
    <location>
        <position position="328"/>
    </location>
    <ligand>
        <name>(6S)-NADPHX</name>
        <dbReference type="ChEBI" id="CHEBI:64076"/>
    </ligand>
</feature>
<comment type="function">
    <text evidence="18">Catalyzes the epimerization of the S- and R-forms of NAD(P)HX, a damaged form of NAD(P)H that is a result of enzymatic or heat-dependent hydration. This is a prerequisite for the S-specific NAD(P)H-hydrate dehydratase to allow the repair of both epimers of NAD(P)HX.</text>
</comment>
<dbReference type="SUPFAM" id="SSF53613">
    <property type="entry name" value="Ribokinase-like"/>
    <property type="match status" value="1"/>
</dbReference>
<dbReference type="PROSITE" id="PS51383">
    <property type="entry name" value="YJEF_C_3"/>
    <property type="match status" value="1"/>
</dbReference>
<evidence type="ECO:0000256" key="11">
    <source>
        <dbReference type="ARBA" id="ARBA00023235"/>
    </source>
</evidence>
<dbReference type="Pfam" id="PF01256">
    <property type="entry name" value="Carb_kinase"/>
    <property type="match status" value="1"/>
</dbReference>
<dbReference type="Gene3D" id="3.40.50.10260">
    <property type="entry name" value="YjeF N-terminal domain"/>
    <property type="match status" value="1"/>
</dbReference>
<feature type="binding site" evidence="17">
    <location>
        <begin position="415"/>
        <end position="419"/>
    </location>
    <ligand>
        <name>AMP</name>
        <dbReference type="ChEBI" id="CHEBI:456215"/>
    </ligand>
</feature>
<dbReference type="NCBIfam" id="TIGR00196">
    <property type="entry name" value="yjeF_cterm"/>
    <property type="match status" value="1"/>
</dbReference>
<evidence type="ECO:0000256" key="9">
    <source>
        <dbReference type="ARBA" id="ARBA00022958"/>
    </source>
</evidence>
<dbReference type="InterPro" id="IPR030677">
    <property type="entry name" value="Nnr"/>
</dbReference>
<dbReference type="HAMAP" id="MF_01965">
    <property type="entry name" value="NADHX_dehydratase"/>
    <property type="match status" value="1"/>
</dbReference>
<feature type="binding site" evidence="18">
    <location>
        <position position="160"/>
    </location>
    <ligand>
        <name>(6S)-NADPHX</name>
        <dbReference type="ChEBI" id="CHEBI:64076"/>
    </ligand>
</feature>
<feature type="binding site" evidence="17">
    <location>
        <position position="378"/>
    </location>
    <ligand>
        <name>(6S)-NADPHX</name>
        <dbReference type="ChEBI" id="CHEBI:64076"/>
    </ligand>
</feature>
<comment type="similarity">
    <text evidence="18">Belongs to the NnrE/AIBP family.</text>
</comment>
<gene>
    <name evidence="18" type="primary">nnrE</name>
    <name evidence="17" type="synonym">nnrD</name>
    <name evidence="22" type="ORF">FCL54_23260</name>
</gene>
<evidence type="ECO:0000256" key="3">
    <source>
        <dbReference type="ARBA" id="ARBA00006001"/>
    </source>
</evidence>
<dbReference type="PANTHER" id="PTHR12592:SF0">
    <property type="entry name" value="ATP-DEPENDENT (S)-NAD(P)H-HYDRATE DEHYDRATASE"/>
    <property type="match status" value="1"/>
</dbReference>
<evidence type="ECO:0000256" key="12">
    <source>
        <dbReference type="ARBA" id="ARBA00023239"/>
    </source>
</evidence>
<keyword evidence="7 17" id="KW-0067">ATP-binding</keyword>
<comment type="catalytic activity">
    <reaction evidence="15 17 19">
        <text>(6S)-NADHX + ADP = AMP + phosphate + NADH + H(+)</text>
        <dbReference type="Rhea" id="RHEA:32223"/>
        <dbReference type="ChEBI" id="CHEBI:15378"/>
        <dbReference type="ChEBI" id="CHEBI:43474"/>
        <dbReference type="ChEBI" id="CHEBI:57945"/>
        <dbReference type="ChEBI" id="CHEBI:64074"/>
        <dbReference type="ChEBI" id="CHEBI:456215"/>
        <dbReference type="ChEBI" id="CHEBI:456216"/>
        <dbReference type="EC" id="4.2.1.136"/>
    </reaction>
</comment>
<evidence type="ECO:0000256" key="19">
    <source>
        <dbReference type="PIRNR" id="PIRNR017184"/>
    </source>
</evidence>